<dbReference type="AlphaFoldDB" id="A0A915CKJ4"/>
<name>A0A915CKJ4_9BILA</name>
<keyword evidence="2" id="KW-1185">Reference proteome</keyword>
<reference evidence="3" key="1">
    <citation type="submission" date="2022-11" db="UniProtKB">
        <authorList>
            <consortium name="WormBaseParasite"/>
        </authorList>
    </citation>
    <scope>IDENTIFICATION</scope>
</reference>
<sequence length="192" mass="22318">MYQRLVKAKNECPVCRKGANVSDVRKIFYSVDGTEIAEQECKPIASDQAAIVNTQTAEINKLKQQLSAEKAKSNISAEKIRELKAINSMCKLELQIAKNRLRSEKLEREILKSTYRMPNHVVPKFMRPVVPVTRGFLYRWPETKKSKIRMPKTNDESREMWRNLVDKSKYQKLADDDKMRSNKKNLLTIAKM</sequence>
<organism evidence="2 3">
    <name type="scientific">Ditylenchus dipsaci</name>
    <dbReference type="NCBI Taxonomy" id="166011"/>
    <lineage>
        <taxon>Eukaryota</taxon>
        <taxon>Metazoa</taxon>
        <taxon>Ecdysozoa</taxon>
        <taxon>Nematoda</taxon>
        <taxon>Chromadorea</taxon>
        <taxon>Rhabditida</taxon>
        <taxon>Tylenchina</taxon>
        <taxon>Tylenchomorpha</taxon>
        <taxon>Sphaerularioidea</taxon>
        <taxon>Anguinidae</taxon>
        <taxon>Anguininae</taxon>
        <taxon>Ditylenchus</taxon>
    </lineage>
</organism>
<dbReference type="Proteomes" id="UP000887574">
    <property type="component" value="Unplaced"/>
</dbReference>
<feature type="coiled-coil region" evidence="1">
    <location>
        <begin position="52"/>
        <end position="114"/>
    </location>
</feature>
<proteinExistence type="predicted"/>
<protein>
    <submittedName>
        <fullName evidence="3">Uncharacterized protein</fullName>
    </submittedName>
</protein>
<dbReference type="WBParaSite" id="jg10124">
    <property type="protein sequence ID" value="jg10124"/>
    <property type="gene ID" value="jg10124"/>
</dbReference>
<evidence type="ECO:0000313" key="3">
    <source>
        <dbReference type="WBParaSite" id="jg10124"/>
    </source>
</evidence>
<evidence type="ECO:0000256" key="1">
    <source>
        <dbReference type="SAM" id="Coils"/>
    </source>
</evidence>
<evidence type="ECO:0000313" key="2">
    <source>
        <dbReference type="Proteomes" id="UP000887574"/>
    </source>
</evidence>
<accession>A0A915CKJ4</accession>
<keyword evidence="1" id="KW-0175">Coiled coil</keyword>